<dbReference type="EMBL" id="QRHE01000010">
    <property type="protein sequence ID" value="RHF50854.1"/>
    <property type="molecule type" value="Genomic_DNA"/>
</dbReference>
<evidence type="ECO:0000256" key="1">
    <source>
        <dbReference type="SAM" id="MobiDB-lite"/>
    </source>
</evidence>
<dbReference type="InterPro" id="IPR006597">
    <property type="entry name" value="Sel1-like"/>
</dbReference>
<feature type="region of interest" description="Disordered" evidence="1">
    <location>
        <begin position="37"/>
        <end position="63"/>
    </location>
</feature>
<sequence length="929" mass="102833">MEEVETMFCMNCGTKLPDHAKFCFNCGAKVPDGLGDGEAASVAPEEQVPDTKTPVTEPQEESVPGSHFTILGKYEVELPHGTAVYNQLWAPFNREGTRLALLARHEIRKHLKEHTVENPVEFSAQVLAYCMSACGPLFEQAVDLLIDHDIDYVTKKDLWDRLDDSVKSTDLVQAMLADQAAIEDYEKDMAVEKMADKASWRGGGFGIMGAITGTIKASMMNTAQDALSSLGRSITGNSYSDRLENFIRDRSAKRNYPAMACDFISTVCRFDLFTEVHRLLVAECDLPEASFETDKADSRRKNLLERFANGKIEEEDVFKGLCSCLEITGNTLPVYKALLELEPSAARDVFQMAEAEGEELDLARSVWQTYMKNKNVGKVFHFPDWVPNFLSRPFYPVAGPAMLLALLIELRDLPQMFRREESPHVDIALADGTYWIPADAADVSFWGMDSEVVLELEAPEETDWNAHDIHFHLVHFTGAAEAWSEDIRKKKLQEAQAALEAGDKAQALPAFQLAAEMGSAEAAWQAGILQARGGQQEEAQWSSVEAAVLGKKDAAWVLYQYLKKKQNEQCAAYRRLAAKDAQELVAQGNFAEALDWYEKLVAEGDGTACFYIGQMAEQGQGMEEDKDKAMAWYEKAKSLDCEEAGPAIGALAFAQGQQWEERASAETGEQAMADWQQAWQSYQQALAEQHPGADEKIRTLGLQLGKAMEAQGESVKALDYYQAALAQGSQDALLEAARLCVDPQRETFDFQEAWHLYQKAAEDAETEADKEAVQAEWDSRKALVPLEERVACLTEAVADQMADAAYYYWGEKLSNPLENAMKSYGSQAGVDADEVVVLGDSTHSLFWGKGEEGFLITEDGQLISSLGTKISLDELGPVAYREEELVATISGAVLARFKGQSDEDPAFCGLLNEIVLLLHPRRGDTGQIL</sequence>
<dbReference type="Gene3D" id="1.25.40.10">
    <property type="entry name" value="Tetratricopeptide repeat domain"/>
    <property type="match status" value="2"/>
</dbReference>
<evidence type="ECO:0000313" key="4">
    <source>
        <dbReference type="Proteomes" id="UP000283442"/>
    </source>
</evidence>
<accession>A0A414NUK5</accession>
<reference evidence="3 4" key="1">
    <citation type="submission" date="2018-08" db="EMBL/GenBank/DDBJ databases">
        <title>A genome reference for cultivated species of the human gut microbiota.</title>
        <authorList>
            <person name="Zou Y."/>
            <person name="Xue W."/>
            <person name="Luo G."/>
        </authorList>
    </citation>
    <scope>NUCLEOTIDE SEQUENCE [LARGE SCALE GENOMIC DNA]</scope>
    <source>
        <strain evidence="3 4">AM25-21AC</strain>
    </source>
</reference>
<protein>
    <submittedName>
        <fullName evidence="3">Zinc-ribbon domain-containing protein</fullName>
    </submittedName>
</protein>
<dbReference type="AlphaFoldDB" id="A0A414NUK5"/>
<evidence type="ECO:0000313" key="3">
    <source>
        <dbReference type="EMBL" id="RHF50854.1"/>
    </source>
</evidence>
<gene>
    <name evidence="3" type="ORF">DW674_09450</name>
</gene>
<evidence type="ECO:0000259" key="2">
    <source>
        <dbReference type="Pfam" id="PF13240"/>
    </source>
</evidence>
<dbReference type="SUPFAM" id="SSF81901">
    <property type="entry name" value="HCP-like"/>
    <property type="match status" value="1"/>
</dbReference>
<feature type="domain" description="Zinc-ribbon" evidence="2">
    <location>
        <begin position="8"/>
        <end position="30"/>
    </location>
</feature>
<organism evidence="3 4">
    <name type="scientific">Mitsuokella multacida</name>
    <dbReference type="NCBI Taxonomy" id="52226"/>
    <lineage>
        <taxon>Bacteria</taxon>
        <taxon>Bacillati</taxon>
        <taxon>Bacillota</taxon>
        <taxon>Negativicutes</taxon>
        <taxon>Selenomonadales</taxon>
        <taxon>Selenomonadaceae</taxon>
        <taxon>Mitsuokella</taxon>
    </lineage>
</organism>
<dbReference type="InterPro" id="IPR026870">
    <property type="entry name" value="Zinc_ribbon_dom"/>
</dbReference>
<dbReference type="Proteomes" id="UP000283442">
    <property type="component" value="Unassembled WGS sequence"/>
</dbReference>
<dbReference type="InterPro" id="IPR011990">
    <property type="entry name" value="TPR-like_helical_dom_sf"/>
</dbReference>
<dbReference type="SMART" id="SM00671">
    <property type="entry name" value="SEL1"/>
    <property type="match status" value="2"/>
</dbReference>
<name>A0A414NUK5_9FIRM</name>
<comment type="caution">
    <text evidence="3">The sequence shown here is derived from an EMBL/GenBank/DDBJ whole genome shotgun (WGS) entry which is preliminary data.</text>
</comment>
<proteinExistence type="predicted"/>
<dbReference type="OrthoDB" id="9797030at2"/>
<dbReference type="Pfam" id="PF13240">
    <property type="entry name" value="Zn_Ribbon_1"/>
    <property type="match status" value="1"/>
</dbReference>